<dbReference type="GO" id="GO:0006779">
    <property type="term" value="P:porphyrin-containing compound biosynthetic process"/>
    <property type="evidence" value="ECO:0007669"/>
    <property type="project" value="TreeGrafter"/>
</dbReference>
<protein>
    <submittedName>
        <fullName evidence="2">Radical SAM superfamily protein</fullName>
    </submittedName>
</protein>
<feature type="compositionally biased region" description="Pro residues" evidence="1">
    <location>
        <begin position="1"/>
        <end position="12"/>
    </location>
</feature>
<dbReference type="Proteomes" id="UP000245207">
    <property type="component" value="Unassembled WGS sequence"/>
</dbReference>
<comment type="caution">
    <text evidence="2">The sequence shown here is derived from an EMBL/GenBank/DDBJ whole genome shotgun (WGS) entry which is preliminary data.</text>
</comment>
<dbReference type="GO" id="GO:0003676">
    <property type="term" value="F:nucleic acid binding"/>
    <property type="evidence" value="ECO:0007669"/>
    <property type="project" value="InterPro"/>
</dbReference>
<dbReference type="PANTHER" id="PTHR13932:SF5">
    <property type="entry name" value="RADICAL S-ADENOSYL METHIONINE DOMAIN-CONTAINING PROTEIN 1, MITOCHONDRIAL"/>
    <property type="match status" value="1"/>
</dbReference>
<dbReference type="InterPro" id="IPR058240">
    <property type="entry name" value="rSAM_sf"/>
</dbReference>
<dbReference type="STRING" id="35608.A0A2U1PPN0"/>
<dbReference type="EMBL" id="PKPP01000886">
    <property type="protein sequence ID" value="PWA87701.1"/>
    <property type="molecule type" value="Genomic_DNA"/>
</dbReference>
<dbReference type="GO" id="GO:0051539">
    <property type="term" value="F:4 iron, 4 sulfur cluster binding"/>
    <property type="evidence" value="ECO:0007669"/>
    <property type="project" value="TreeGrafter"/>
</dbReference>
<accession>A0A2U1PPN0</accession>
<dbReference type="InterPro" id="IPR036875">
    <property type="entry name" value="Znf_CCHC_sf"/>
</dbReference>
<dbReference type="AlphaFoldDB" id="A0A2U1PPN0"/>
<dbReference type="OrthoDB" id="431409at2759"/>
<gene>
    <name evidence="2" type="ORF">CTI12_AA119350</name>
</gene>
<evidence type="ECO:0000313" key="3">
    <source>
        <dbReference type="Proteomes" id="UP000245207"/>
    </source>
</evidence>
<dbReference type="GO" id="GO:0005737">
    <property type="term" value="C:cytoplasm"/>
    <property type="evidence" value="ECO:0007669"/>
    <property type="project" value="TreeGrafter"/>
</dbReference>
<dbReference type="GO" id="GO:0008270">
    <property type="term" value="F:zinc ion binding"/>
    <property type="evidence" value="ECO:0007669"/>
    <property type="project" value="InterPro"/>
</dbReference>
<proteinExistence type="predicted"/>
<dbReference type="SUPFAM" id="SSF102114">
    <property type="entry name" value="Radical SAM enzymes"/>
    <property type="match status" value="1"/>
</dbReference>
<dbReference type="InterPro" id="IPR034505">
    <property type="entry name" value="Coproporphyrinogen-III_oxidase"/>
</dbReference>
<keyword evidence="3" id="KW-1185">Reference proteome</keyword>
<evidence type="ECO:0000256" key="1">
    <source>
        <dbReference type="SAM" id="MobiDB-lite"/>
    </source>
</evidence>
<feature type="region of interest" description="Disordered" evidence="1">
    <location>
        <begin position="1"/>
        <end position="22"/>
    </location>
</feature>
<sequence length="228" mass="26371">MAYQPHPQPKKNPLPVKKDNPKKDQGCHYCNVVGYWKRNCPLYLDEFRANRIKKTGHVGASTSENKWLVVKLVTENNCEVHTRRVPIPSDTQSVKFYRMASKILGEANYNHYEVSSYSKDGSARYINGTRYSRPKKLKDYTNHVQNLEAGLVDWGQDDDEVDEQEMAMDIVMLSLRTSKGLDLKSFIEDFGSEVAVELCKVYEPYMKSGHVLFLDDQRRELRKMSLVL</sequence>
<dbReference type="SUPFAM" id="SSF57756">
    <property type="entry name" value="Retrovirus zinc finger-like domains"/>
    <property type="match status" value="1"/>
</dbReference>
<reference evidence="2 3" key="1">
    <citation type="journal article" date="2018" name="Mol. Plant">
        <title>The genome of Artemisia annua provides insight into the evolution of Asteraceae family and artemisinin biosynthesis.</title>
        <authorList>
            <person name="Shen Q."/>
            <person name="Zhang L."/>
            <person name="Liao Z."/>
            <person name="Wang S."/>
            <person name="Yan T."/>
            <person name="Shi P."/>
            <person name="Liu M."/>
            <person name="Fu X."/>
            <person name="Pan Q."/>
            <person name="Wang Y."/>
            <person name="Lv Z."/>
            <person name="Lu X."/>
            <person name="Zhang F."/>
            <person name="Jiang W."/>
            <person name="Ma Y."/>
            <person name="Chen M."/>
            <person name="Hao X."/>
            <person name="Li L."/>
            <person name="Tang Y."/>
            <person name="Lv G."/>
            <person name="Zhou Y."/>
            <person name="Sun X."/>
            <person name="Brodelius P.E."/>
            <person name="Rose J.K.C."/>
            <person name="Tang K."/>
        </authorList>
    </citation>
    <scope>NUCLEOTIDE SEQUENCE [LARGE SCALE GENOMIC DNA]</scope>
    <source>
        <strain evidence="3">cv. Huhao1</strain>
        <tissue evidence="2">Leaf</tissue>
    </source>
</reference>
<name>A0A2U1PPN0_ARTAN</name>
<organism evidence="2 3">
    <name type="scientific">Artemisia annua</name>
    <name type="common">Sweet wormwood</name>
    <dbReference type="NCBI Taxonomy" id="35608"/>
    <lineage>
        <taxon>Eukaryota</taxon>
        <taxon>Viridiplantae</taxon>
        <taxon>Streptophyta</taxon>
        <taxon>Embryophyta</taxon>
        <taxon>Tracheophyta</taxon>
        <taxon>Spermatophyta</taxon>
        <taxon>Magnoliopsida</taxon>
        <taxon>eudicotyledons</taxon>
        <taxon>Gunneridae</taxon>
        <taxon>Pentapetalae</taxon>
        <taxon>asterids</taxon>
        <taxon>campanulids</taxon>
        <taxon>Asterales</taxon>
        <taxon>Asteraceae</taxon>
        <taxon>Asteroideae</taxon>
        <taxon>Anthemideae</taxon>
        <taxon>Artemisiinae</taxon>
        <taxon>Artemisia</taxon>
    </lineage>
</organism>
<evidence type="ECO:0000313" key="2">
    <source>
        <dbReference type="EMBL" id="PWA87701.1"/>
    </source>
</evidence>
<dbReference type="PANTHER" id="PTHR13932">
    <property type="entry name" value="COPROPORPHYRINIGEN III OXIDASE"/>
    <property type="match status" value="1"/>
</dbReference>